<comment type="subcellular location">
    <subcellularLocation>
        <location evidence="1">Cell membrane</location>
        <topology evidence="1">Multi-pass membrane protein</topology>
    </subcellularLocation>
</comment>
<keyword evidence="3" id="KW-0808">Transferase</keyword>
<evidence type="ECO:0000256" key="6">
    <source>
        <dbReference type="ARBA" id="ARBA00023136"/>
    </source>
</evidence>
<keyword evidence="6 8" id="KW-0472">Membrane</keyword>
<feature type="transmembrane region" description="Helical" evidence="8">
    <location>
        <begin position="32"/>
        <end position="48"/>
    </location>
</feature>
<evidence type="ECO:0000256" key="3">
    <source>
        <dbReference type="ARBA" id="ARBA00022679"/>
    </source>
</evidence>
<name>A0A373FDH9_COMTE</name>
<dbReference type="InterPro" id="IPR017850">
    <property type="entry name" value="Alkaline_phosphatase_core_sf"/>
</dbReference>
<gene>
    <name evidence="10" type="ORF">DZC30_17310</name>
</gene>
<proteinExistence type="inferred from homology"/>
<protein>
    <recommendedName>
        <fullName evidence="9">Sulfatase N-terminal domain-containing protein</fullName>
    </recommendedName>
</protein>
<dbReference type="OrthoDB" id="9786870at2"/>
<sequence>MSSTLSFFTPVVLSCLLAYVLGYGSVEDAGDVARSVFFTLATCVFYIYSSRRKWACNIAFALGLLFALAYIPLGVGVDYGRPNMSLIASLLESNADESLEFITNLNWRDCALAILGVFLLCTYRFRYGPSRGAAQVQPFHKPLWTFLLIANVFGLFVYHCVVAYKQYGKEKNIVSESLKAVDWDLQIVQRNPSLKVLVIGESVNKRYLSVMGSPWKTTPFLDSSPQVTAYTQYYSPAPNTVTSLSRTLTYSNSLDGGFDLRRNVVALAKAAGYGTLWVSNQRSMGPNDSNVAQMGHQADHHRFLDKVPVIEPAKDDFALLNYLQGKLAQPGALSRDSVVFLHMIGSHPHACSRVPDMSLNLRAGHGRHIDCYLASLQKLDLFMQKLTALLAQQTKDYEVLYVSDHSLRVSPMSETERLMDGLRLPTKNIYVQPQVKEAYDTPLIFISSHQKQARRNTTPLSGFDFFHLFGNWLGVQSRWIKPEKNLRNPGSSAPVQVYNWSRMVALDSLADTEPLRPVGVATP</sequence>
<evidence type="ECO:0000256" key="7">
    <source>
        <dbReference type="ARBA" id="ARBA00038481"/>
    </source>
</evidence>
<dbReference type="PANTHER" id="PTHR30443:SF4">
    <property type="entry name" value="PHOSPHOETHANOLAMINE TRANSFERASE OPGE-RELATED"/>
    <property type="match status" value="1"/>
</dbReference>
<dbReference type="InterPro" id="IPR040423">
    <property type="entry name" value="PEA_transferase"/>
</dbReference>
<evidence type="ECO:0000256" key="2">
    <source>
        <dbReference type="ARBA" id="ARBA00022475"/>
    </source>
</evidence>
<evidence type="ECO:0000256" key="5">
    <source>
        <dbReference type="ARBA" id="ARBA00022989"/>
    </source>
</evidence>
<dbReference type="Pfam" id="PF00884">
    <property type="entry name" value="Sulfatase"/>
    <property type="match status" value="1"/>
</dbReference>
<dbReference type="Gene3D" id="3.40.720.10">
    <property type="entry name" value="Alkaline Phosphatase, subunit A"/>
    <property type="match status" value="1"/>
</dbReference>
<organism evidence="10 11">
    <name type="scientific">Comamonas testosteroni</name>
    <name type="common">Pseudomonas testosteroni</name>
    <dbReference type="NCBI Taxonomy" id="285"/>
    <lineage>
        <taxon>Bacteria</taxon>
        <taxon>Pseudomonadati</taxon>
        <taxon>Pseudomonadota</taxon>
        <taxon>Betaproteobacteria</taxon>
        <taxon>Burkholderiales</taxon>
        <taxon>Comamonadaceae</taxon>
        <taxon>Comamonas</taxon>
    </lineage>
</organism>
<evidence type="ECO:0000313" key="10">
    <source>
        <dbReference type="EMBL" id="RGE42057.1"/>
    </source>
</evidence>
<dbReference type="SUPFAM" id="SSF53649">
    <property type="entry name" value="Alkaline phosphatase-like"/>
    <property type="match status" value="1"/>
</dbReference>
<dbReference type="Proteomes" id="UP000261948">
    <property type="component" value="Unassembled WGS sequence"/>
</dbReference>
<comment type="caution">
    <text evidence="10">The sequence shown here is derived from an EMBL/GenBank/DDBJ whole genome shotgun (WGS) entry which is preliminary data.</text>
</comment>
<dbReference type="PANTHER" id="PTHR30443">
    <property type="entry name" value="INNER MEMBRANE PROTEIN"/>
    <property type="match status" value="1"/>
</dbReference>
<feature type="transmembrane region" description="Helical" evidence="8">
    <location>
        <begin position="55"/>
        <end position="75"/>
    </location>
</feature>
<dbReference type="GO" id="GO:0016776">
    <property type="term" value="F:phosphotransferase activity, phosphate group as acceptor"/>
    <property type="evidence" value="ECO:0007669"/>
    <property type="project" value="TreeGrafter"/>
</dbReference>
<evidence type="ECO:0000256" key="4">
    <source>
        <dbReference type="ARBA" id="ARBA00022692"/>
    </source>
</evidence>
<evidence type="ECO:0000313" key="11">
    <source>
        <dbReference type="Proteomes" id="UP000261948"/>
    </source>
</evidence>
<dbReference type="EMBL" id="QURR01000025">
    <property type="protein sequence ID" value="RGE42057.1"/>
    <property type="molecule type" value="Genomic_DNA"/>
</dbReference>
<keyword evidence="4 8" id="KW-0812">Transmembrane</keyword>
<evidence type="ECO:0000256" key="8">
    <source>
        <dbReference type="SAM" id="Phobius"/>
    </source>
</evidence>
<keyword evidence="11" id="KW-1185">Reference proteome</keyword>
<dbReference type="GO" id="GO:0005886">
    <property type="term" value="C:plasma membrane"/>
    <property type="evidence" value="ECO:0007669"/>
    <property type="project" value="UniProtKB-SubCell"/>
</dbReference>
<reference evidence="10 11" key="1">
    <citation type="submission" date="2018-08" db="EMBL/GenBank/DDBJ databases">
        <title>Comamonas testosteroni strain SWCO2.</title>
        <authorList>
            <person name="Jiang N."/>
            <person name="Zhang X.Z."/>
        </authorList>
    </citation>
    <scope>NUCLEOTIDE SEQUENCE [LARGE SCALE GENOMIC DNA]</scope>
    <source>
        <strain evidence="10 11">SWCO2</strain>
    </source>
</reference>
<accession>A0A373FDH9</accession>
<dbReference type="InterPro" id="IPR058130">
    <property type="entry name" value="PEA_transf_C"/>
</dbReference>
<dbReference type="InterPro" id="IPR000917">
    <property type="entry name" value="Sulfatase_N"/>
</dbReference>
<comment type="similarity">
    <text evidence="7">Belongs to the phosphoethanolamine transferase family.</text>
</comment>
<dbReference type="GO" id="GO:0009244">
    <property type="term" value="P:lipopolysaccharide core region biosynthetic process"/>
    <property type="evidence" value="ECO:0007669"/>
    <property type="project" value="TreeGrafter"/>
</dbReference>
<keyword evidence="2" id="KW-1003">Cell membrane</keyword>
<evidence type="ECO:0000256" key="1">
    <source>
        <dbReference type="ARBA" id="ARBA00004651"/>
    </source>
</evidence>
<dbReference type="AlphaFoldDB" id="A0A373FDH9"/>
<keyword evidence="5 8" id="KW-1133">Transmembrane helix</keyword>
<feature type="domain" description="Sulfatase N-terminal" evidence="9">
    <location>
        <begin position="196"/>
        <end position="475"/>
    </location>
</feature>
<feature type="transmembrane region" description="Helical" evidence="8">
    <location>
        <begin position="143"/>
        <end position="164"/>
    </location>
</feature>
<dbReference type="CDD" id="cd16017">
    <property type="entry name" value="LptA"/>
    <property type="match status" value="1"/>
</dbReference>
<evidence type="ECO:0000259" key="9">
    <source>
        <dbReference type="Pfam" id="PF00884"/>
    </source>
</evidence>